<protein>
    <submittedName>
        <fullName evidence="1">Uncharacterized protein</fullName>
    </submittedName>
</protein>
<dbReference type="EMBL" id="HBGL01007042">
    <property type="protein sequence ID" value="CAD9295513.1"/>
    <property type="molecule type" value="Transcribed_RNA"/>
</dbReference>
<name>A0A7S1VEK9_9EUKA</name>
<proteinExistence type="predicted"/>
<reference evidence="1" key="1">
    <citation type="submission" date="2021-01" db="EMBL/GenBank/DDBJ databases">
        <authorList>
            <person name="Corre E."/>
            <person name="Pelletier E."/>
            <person name="Niang G."/>
            <person name="Scheremetjew M."/>
            <person name="Finn R."/>
            <person name="Kale V."/>
            <person name="Holt S."/>
            <person name="Cochrane G."/>
            <person name="Meng A."/>
            <person name="Brown T."/>
            <person name="Cohen L."/>
        </authorList>
    </citation>
    <scope>NUCLEOTIDE SEQUENCE</scope>
    <source>
        <strain evidence="1">ATCC 50979</strain>
    </source>
</reference>
<accession>A0A7S1VEK9</accession>
<evidence type="ECO:0000313" key="1">
    <source>
        <dbReference type="EMBL" id="CAD9295513.1"/>
    </source>
</evidence>
<sequence>MPTEVQALGCVANRLVHLLCMIVRQLLREEVDDVMRARQKGSTASSLSGYDCMASGGAIQQTWARGDNDLADAPGVATHALNALLMHPQLGAYLDALCDLICMFSARLHEDATAGRPYRSDHCIYLHDAINVLEQACRCNEILAVLLASDRFLNGRLMSAMLVVVRLRPERQNVLLSNAVSFLGVLASSCDPPVLDDIWLGSSANRDAMEQIVTCVFEVLRVSVLTKRLSVPFVAEAWRLVEALACDVHFKGAVTRSGIPTILMLLSYDPNWMLQTMTHDVESPEKGLIVRALRILAALHAHFPDRQPDTERNLLLYAATQLLYPYTAERRQALLSRGLSGDNLIRNLQVTPLQVRTDPQFRSLVTAEDLVLVLDFGKQLTAFLGLPWYPSECFHVAMRLQVAQAQLEAANVKEKLQSLVLGVHKETSGGVNVQQQ</sequence>
<organism evidence="1">
    <name type="scientific">Sexangularia sp. CB-2014</name>
    <dbReference type="NCBI Taxonomy" id="1486929"/>
    <lineage>
        <taxon>Eukaryota</taxon>
        <taxon>Amoebozoa</taxon>
        <taxon>Tubulinea</taxon>
        <taxon>Elardia</taxon>
        <taxon>Arcellinida</taxon>
        <taxon>Arcellinida incertae sedis</taxon>
        <taxon>Sexangularia</taxon>
    </lineage>
</organism>
<dbReference type="AlphaFoldDB" id="A0A7S1VEK9"/>
<gene>
    <name evidence="1" type="ORF">SSP0437_LOCUS5427</name>
</gene>